<dbReference type="Pfam" id="PF01841">
    <property type="entry name" value="Transglut_core"/>
    <property type="match status" value="1"/>
</dbReference>
<dbReference type="AlphaFoldDB" id="A0A853D7X7"/>
<feature type="domain" description="Transglutaminase-like" evidence="1">
    <location>
        <begin position="169"/>
        <end position="236"/>
    </location>
</feature>
<dbReference type="InterPro" id="IPR038765">
    <property type="entry name" value="Papain-like_cys_pep_sf"/>
</dbReference>
<evidence type="ECO:0000313" key="2">
    <source>
        <dbReference type="EMBL" id="NYJ73506.1"/>
    </source>
</evidence>
<evidence type="ECO:0000313" key="3">
    <source>
        <dbReference type="Proteomes" id="UP000571817"/>
    </source>
</evidence>
<gene>
    <name evidence="2" type="ORF">HNR15_000469</name>
</gene>
<accession>A0A853D7X7</accession>
<dbReference type="SUPFAM" id="SSF54001">
    <property type="entry name" value="Cysteine proteinases"/>
    <property type="match status" value="1"/>
</dbReference>
<dbReference type="EMBL" id="JACCFW010000001">
    <property type="protein sequence ID" value="NYJ73506.1"/>
    <property type="molecule type" value="Genomic_DNA"/>
</dbReference>
<protein>
    <submittedName>
        <fullName evidence="2">Transglutaminase-like putative cysteine protease</fullName>
    </submittedName>
</protein>
<dbReference type="RefSeq" id="WP_179478814.1">
    <property type="nucleotide sequence ID" value="NZ_JACCFW010000001.1"/>
</dbReference>
<dbReference type="GO" id="GO:0006508">
    <property type="term" value="P:proteolysis"/>
    <property type="evidence" value="ECO:0007669"/>
    <property type="project" value="UniProtKB-KW"/>
</dbReference>
<dbReference type="PANTHER" id="PTHR33490:SF6">
    <property type="entry name" value="SLL1049 PROTEIN"/>
    <property type="match status" value="1"/>
</dbReference>
<dbReference type="Pfam" id="PF08379">
    <property type="entry name" value="Bact_transglu_N"/>
    <property type="match status" value="1"/>
</dbReference>
<dbReference type="GO" id="GO:0008233">
    <property type="term" value="F:peptidase activity"/>
    <property type="evidence" value="ECO:0007669"/>
    <property type="project" value="UniProtKB-KW"/>
</dbReference>
<name>A0A853D7X7_9MICO</name>
<proteinExistence type="predicted"/>
<keyword evidence="2" id="KW-0645">Protease</keyword>
<keyword evidence="2" id="KW-0378">Hydrolase</keyword>
<sequence length="281" mass="31023">MSVTMRLVHRTGYTYTGPATQSYNEARLTPLSSARQTVLHSRVDVTPTPWMEQWTDYWGTTVTSFELHEPHDELKVVAISTVTVDRHPAETAGMTWEQYADPSVRDEFEEVLRIVPRTALGPAFEEVVARARENAATPAVFVTDVIAAIRERLDYIAGRRTVYARCAGAWDDAQGACQDFAHLALGALRSQGIPARFVTGYVFPDRDAPVGANVTGVSHAWIQWWDGAWTAVDPSAGVVPDDFYIEVAQGRDHSDVVPLRGIFTGTPGSKMFVTVEISRLA</sequence>
<keyword evidence="3" id="KW-1185">Reference proteome</keyword>
<reference evidence="2 3" key="1">
    <citation type="submission" date="2020-07" db="EMBL/GenBank/DDBJ databases">
        <title>Sequencing the genomes of 1000 actinobacteria strains.</title>
        <authorList>
            <person name="Klenk H.-P."/>
        </authorList>
    </citation>
    <scope>NUCLEOTIDE SEQUENCE [LARGE SCALE GENOMIC DNA]</scope>
    <source>
        <strain evidence="2 3">DSM 29531</strain>
    </source>
</reference>
<dbReference type="Gene3D" id="3.10.620.30">
    <property type="match status" value="1"/>
</dbReference>
<dbReference type="SMART" id="SM00460">
    <property type="entry name" value="TGc"/>
    <property type="match status" value="1"/>
</dbReference>
<organism evidence="2 3">
    <name type="scientific">Allobranchiibius huperziae</name>
    <dbReference type="NCBI Taxonomy" id="1874116"/>
    <lineage>
        <taxon>Bacteria</taxon>
        <taxon>Bacillati</taxon>
        <taxon>Actinomycetota</taxon>
        <taxon>Actinomycetes</taxon>
        <taxon>Micrococcales</taxon>
        <taxon>Dermacoccaceae</taxon>
        <taxon>Allobranchiibius</taxon>
    </lineage>
</organism>
<comment type="caution">
    <text evidence="2">The sequence shown here is derived from an EMBL/GenBank/DDBJ whole genome shotgun (WGS) entry which is preliminary data.</text>
</comment>
<dbReference type="PANTHER" id="PTHR33490">
    <property type="entry name" value="BLR5614 PROTEIN-RELATED"/>
    <property type="match status" value="1"/>
</dbReference>
<evidence type="ECO:0000259" key="1">
    <source>
        <dbReference type="SMART" id="SM00460"/>
    </source>
</evidence>
<dbReference type="Proteomes" id="UP000571817">
    <property type="component" value="Unassembled WGS sequence"/>
</dbReference>
<dbReference type="InterPro" id="IPR013589">
    <property type="entry name" value="Bac_transglu_N"/>
</dbReference>
<dbReference type="InterPro" id="IPR002931">
    <property type="entry name" value="Transglutaminase-like"/>
</dbReference>